<evidence type="ECO:0000256" key="1">
    <source>
        <dbReference type="ARBA" id="ARBA00004370"/>
    </source>
</evidence>
<evidence type="ECO:0000256" key="3">
    <source>
        <dbReference type="ARBA" id="ARBA00022692"/>
    </source>
</evidence>
<dbReference type="Pfam" id="PF03647">
    <property type="entry name" value="Tmemb_14"/>
    <property type="match status" value="1"/>
</dbReference>
<keyword evidence="4 6" id="KW-1133">Transmembrane helix</keyword>
<feature type="transmembrane region" description="Helical" evidence="6">
    <location>
        <begin position="81"/>
        <end position="97"/>
    </location>
</feature>
<evidence type="ECO:0000256" key="6">
    <source>
        <dbReference type="SAM" id="Phobius"/>
    </source>
</evidence>
<evidence type="ECO:0000313" key="7">
    <source>
        <dbReference type="EMBL" id="GME68239.1"/>
    </source>
</evidence>
<dbReference type="Proteomes" id="UP001165120">
    <property type="component" value="Unassembled WGS sequence"/>
</dbReference>
<dbReference type="InterPro" id="IPR044890">
    <property type="entry name" value="TMEM14_sf"/>
</dbReference>
<comment type="similarity">
    <text evidence="2">Belongs to the TMEM14 family.</text>
</comment>
<evidence type="ECO:0000256" key="4">
    <source>
        <dbReference type="ARBA" id="ARBA00022989"/>
    </source>
</evidence>
<accession>A0A9W6WF61</accession>
<evidence type="ECO:0000256" key="5">
    <source>
        <dbReference type="ARBA" id="ARBA00023136"/>
    </source>
</evidence>
<evidence type="ECO:0000313" key="8">
    <source>
        <dbReference type="Proteomes" id="UP001165120"/>
    </source>
</evidence>
<dbReference type="AlphaFoldDB" id="A0A9W6WF61"/>
<comment type="subcellular location">
    <subcellularLocation>
        <location evidence="1">Membrane</location>
    </subcellularLocation>
</comment>
<feature type="transmembrane region" description="Helical" evidence="6">
    <location>
        <begin position="26"/>
        <end position="46"/>
    </location>
</feature>
<protein>
    <submittedName>
        <fullName evidence="7">Unnamed protein product</fullName>
    </submittedName>
</protein>
<comment type="caution">
    <text evidence="7">The sequence shown here is derived from an EMBL/GenBank/DDBJ whole genome shotgun (WGS) entry which is preliminary data.</text>
</comment>
<keyword evidence="3 6" id="KW-0812">Transmembrane</keyword>
<organism evidence="7 8">
    <name type="scientific">Candida boidinii</name>
    <name type="common">Yeast</name>
    <dbReference type="NCBI Taxonomy" id="5477"/>
    <lineage>
        <taxon>Eukaryota</taxon>
        <taxon>Fungi</taxon>
        <taxon>Dikarya</taxon>
        <taxon>Ascomycota</taxon>
        <taxon>Saccharomycotina</taxon>
        <taxon>Pichiomycetes</taxon>
        <taxon>Pichiales</taxon>
        <taxon>Pichiaceae</taxon>
        <taxon>Ogataea</taxon>
        <taxon>Ogataea/Candida clade</taxon>
    </lineage>
</organism>
<reference evidence="7" key="1">
    <citation type="submission" date="2023-04" db="EMBL/GenBank/DDBJ databases">
        <title>Candida boidinii NBRC 10035.</title>
        <authorList>
            <person name="Ichikawa N."/>
            <person name="Sato H."/>
            <person name="Tonouchi N."/>
        </authorList>
    </citation>
    <scope>NUCLEOTIDE SEQUENCE</scope>
    <source>
        <strain evidence="7">NBRC 10035</strain>
    </source>
</reference>
<dbReference type="Gene3D" id="1.10.10.1740">
    <property type="entry name" value="Transmembrane protein 14-like"/>
    <property type="match status" value="1"/>
</dbReference>
<sequence>MEHPCWTLSALSVIGGAMAYSRKRSVPSLVGGLTVGTLYAVAGYLLKENMEYGIHTALGASTILFMAGVSRGVKTKFKAPVPIMLTILGGFSTYYYAGKYSEFYL</sequence>
<feature type="transmembrane region" description="Helical" evidence="6">
    <location>
        <begin position="52"/>
        <end position="69"/>
    </location>
</feature>
<evidence type="ECO:0000256" key="2">
    <source>
        <dbReference type="ARBA" id="ARBA00007590"/>
    </source>
</evidence>
<dbReference type="EMBL" id="BSXN01000360">
    <property type="protein sequence ID" value="GME68239.1"/>
    <property type="molecule type" value="Genomic_DNA"/>
</dbReference>
<dbReference type="GO" id="GO:0016020">
    <property type="term" value="C:membrane"/>
    <property type="evidence" value="ECO:0007669"/>
    <property type="project" value="UniProtKB-SubCell"/>
</dbReference>
<name>A0A9W6WF61_CANBO</name>
<keyword evidence="8" id="KW-1185">Reference proteome</keyword>
<dbReference type="InterPro" id="IPR005349">
    <property type="entry name" value="TMEM14"/>
</dbReference>
<keyword evidence="5 6" id="KW-0472">Membrane</keyword>
<proteinExistence type="inferred from homology"/>
<gene>
    <name evidence="7" type="ORF">Cboi02_000150200</name>
</gene>